<dbReference type="Proteomes" id="UP000225706">
    <property type="component" value="Unassembled WGS sequence"/>
</dbReference>
<proteinExistence type="predicted"/>
<evidence type="ECO:0000313" key="5">
    <source>
        <dbReference type="Proteomes" id="UP000225706"/>
    </source>
</evidence>
<dbReference type="SUPFAM" id="SSF56349">
    <property type="entry name" value="DNA breaking-rejoining enzymes"/>
    <property type="match status" value="1"/>
</dbReference>
<dbReference type="GO" id="GO:0006310">
    <property type="term" value="P:DNA recombination"/>
    <property type="evidence" value="ECO:0007669"/>
    <property type="project" value="UniProtKB-KW"/>
</dbReference>
<feature type="region of interest" description="Disordered" evidence="3">
    <location>
        <begin position="1162"/>
        <end position="1215"/>
    </location>
</feature>
<gene>
    <name evidence="4" type="ORF">AWC38_SpisGene2805</name>
</gene>
<protein>
    <submittedName>
        <fullName evidence="4">Uncharacterized protein</fullName>
    </submittedName>
</protein>
<evidence type="ECO:0000313" key="4">
    <source>
        <dbReference type="EMBL" id="PFX32339.1"/>
    </source>
</evidence>
<feature type="region of interest" description="Disordered" evidence="3">
    <location>
        <begin position="221"/>
        <end position="332"/>
    </location>
</feature>
<keyword evidence="5" id="KW-1185">Reference proteome</keyword>
<name>A0A2B4STA7_STYPI</name>
<dbReference type="Gene3D" id="1.10.443.10">
    <property type="entry name" value="Intergrase catalytic core"/>
    <property type="match status" value="2"/>
</dbReference>
<feature type="compositionally biased region" description="Basic and acidic residues" evidence="3">
    <location>
        <begin position="288"/>
        <end position="301"/>
    </location>
</feature>
<evidence type="ECO:0000256" key="1">
    <source>
        <dbReference type="ARBA" id="ARBA00023125"/>
    </source>
</evidence>
<dbReference type="GO" id="GO:0015074">
    <property type="term" value="P:DNA integration"/>
    <property type="evidence" value="ECO:0007669"/>
    <property type="project" value="InterPro"/>
</dbReference>
<feature type="compositionally biased region" description="Basic residues" evidence="3">
    <location>
        <begin position="323"/>
        <end position="332"/>
    </location>
</feature>
<dbReference type="GO" id="GO:0003677">
    <property type="term" value="F:DNA binding"/>
    <property type="evidence" value="ECO:0007669"/>
    <property type="project" value="UniProtKB-KW"/>
</dbReference>
<dbReference type="PANTHER" id="PTHR30349:SF41">
    <property type="entry name" value="INTEGRASE_RECOMBINASE PROTEIN MJ0367-RELATED"/>
    <property type="match status" value="1"/>
</dbReference>
<keyword evidence="2" id="KW-0233">DNA recombination</keyword>
<reference evidence="5" key="1">
    <citation type="journal article" date="2017" name="bioRxiv">
        <title>Comparative analysis of the genomes of Stylophora pistillata and Acropora digitifera provides evidence for extensive differences between species of corals.</title>
        <authorList>
            <person name="Voolstra C.R."/>
            <person name="Li Y."/>
            <person name="Liew Y.J."/>
            <person name="Baumgarten S."/>
            <person name="Zoccola D."/>
            <person name="Flot J.-F."/>
            <person name="Tambutte S."/>
            <person name="Allemand D."/>
            <person name="Aranda M."/>
        </authorList>
    </citation>
    <scope>NUCLEOTIDE SEQUENCE [LARGE SCALE GENOMIC DNA]</scope>
</reference>
<dbReference type="OrthoDB" id="5959922at2759"/>
<feature type="compositionally biased region" description="Acidic residues" evidence="3">
    <location>
        <begin position="302"/>
        <end position="311"/>
    </location>
</feature>
<dbReference type="EMBL" id="LSMT01000024">
    <property type="protein sequence ID" value="PFX32339.1"/>
    <property type="molecule type" value="Genomic_DNA"/>
</dbReference>
<sequence>MAPFDYQWNQKVNVELTPIIEEVTRPDSQIDFQQPLVFTEIWHNNNNFYAVFTKEFAKAKKCELCKVDFAIEEDGMKCENCQADDLKEFKFCHRCGRKVTDVPEEKKNPEKPQNSEEFRQRLSSRRCQEESQKTKNKKGNKKSKPSEVMINIGLMKLVNGVIKPLEGYNIAYPDGTQILTLPGQATQIFQLDKYKEDIGKPYNRISLYLVKREELLWEDKEDDPEDDLISLSSKVSVSGDENDKESIGEPNEAVALRKSWTHDMSCEEDGDESEYNPDQDEESSSDESSDKSSGHEMVRGDSDEEIVEEESANTNVNKSDQSKKRKRPSKARIKKECPVPYCHKIVLHLPRHLLKVHDWPKHQARAAVLRFNLRKKYSFSTAESAAPGYRKGKTNADEHGQKRCNKDYHKKRCCPMVGCSAVVKRLPAHLQTVHGFSPKSSKYKALLSKALPQPKRPYSVQMIEKRAAAIKRIETEPPMPDIPVLDTVRNDEDEEMDLEDFEQTETSTTCDVILIEDDVDSSKSPDPEVLVMLANWLQSPDGGKKDEKTAKQHVSQIKNILSLIDAERRVMSLFDCSLLNDKFVKYAEQNYVPQTIKSYFMSLRHFYSYVLAEKPVIDARTELVTQMIEKVKRWSSSYKRSSQKRKWEKMEEDRVELVTPEKIQQFERSQTARDAVILLGKLSGAHSIEITQSHYTLLRDFLLVQISIDNANRAGVLSNMTVKEFERGYKEDDRFIMNVMKHKTFHVHGPAQVILTSNLQNWISIFIKQVRSKLPYITAEKEQPLFPSWNGKKLESGQISKAIQSVWKKAGIAGPIHSTLFRKGAVTVCHSSQKEMTSDLADLMAHKEDTAKSSGCKEVPPLGCLVKIEFLHEREKDGKHSNFPKANTCGFVLALPVTHKSYQSFKDSTTVAISNSKGFGYYRLTEKSKTCVKASQQLHTVMRVYSQKDGVEENTCSREELEPSEQEACVQEADSVSKAGSPSRVPWSSVAVDEIRRLFHEEIQGKSLSLKSVKEKIAGSHILKNEDPKRVYDRVRAEWRFPGSHDNTNPSLPTETEEMKDRVDRMFRKDAPSEDVTSNSDIVTPTSISSKAKALFTEDHVLYFRIVIVYVSDDLVDSDKKYRKLVTEGLNAECKGDIMESNHKESFDNDTEDKWEEEIYSEEENANTRNKNEDFECVEISDSEESRKLDPDYLCSEESDPDTSTQSITSISSSSLSQECEGLLTELIEVIGEDKINEGSFLDNDEDWRQRVKQFKSRRIAQRHTFKSELESAEELARVNEDSMYEAFHEALDGDESDNDQALDTNWVPSDCEISENDNNKTEGQPGGVDLSTGTLLTEFYEWLTDVDGGYRSEKMAQQYKSQVLSVIKRLQMNETEVRHDNPKPPVYLLLLPGKEGVTLLKQWLSYAVSKYQPGTVRSYLMSLRLFYKFLTQERKPDMSEVSVDMLNARRDLMSSWSSAQKKKVLRRKLQKHEEDFKKLITSENLYQICHGDQRINAVKQLGNSSKETSQGAEVQRIISDKTHCEVRDWLMTRLVIDNSGRSGVIANMTVAEFKDAVYHSGTDEDQARYRILVSNHKTADQYGSAVIWVYDDLYKMMDMYLRTVRSQFTAATPQVEQLFISSNGMPLTSSQVSTSVWRTFQREGIVTEGPF</sequence>
<feature type="compositionally biased region" description="Basic and acidic residues" evidence="3">
    <location>
        <begin position="102"/>
        <end position="133"/>
    </location>
</feature>
<dbReference type="PANTHER" id="PTHR30349">
    <property type="entry name" value="PHAGE INTEGRASE-RELATED"/>
    <property type="match status" value="1"/>
</dbReference>
<feature type="compositionally biased region" description="Low complexity" evidence="3">
    <location>
        <begin position="1203"/>
        <end position="1215"/>
    </location>
</feature>
<dbReference type="Gene3D" id="3.30.2410.10">
    <property type="entry name" value="Hect, E3 ligase catalytic domain"/>
    <property type="match status" value="1"/>
</dbReference>
<dbReference type="InterPro" id="IPR011010">
    <property type="entry name" value="DNA_brk_join_enz"/>
</dbReference>
<organism evidence="4 5">
    <name type="scientific">Stylophora pistillata</name>
    <name type="common">Smooth cauliflower coral</name>
    <dbReference type="NCBI Taxonomy" id="50429"/>
    <lineage>
        <taxon>Eukaryota</taxon>
        <taxon>Metazoa</taxon>
        <taxon>Cnidaria</taxon>
        <taxon>Anthozoa</taxon>
        <taxon>Hexacorallia</taxon>
        <taxon>Scleractinia</taxon>
        <taxon>Astrocoeniina</taxon>
        <taxon>Pocilloporidae</taxon>
        <taxon>Stylophora</taxon>
    </lineage>
</organism>
<accession>A0A2B4STA7</accession>
<feature type="compositionally biased region" description="Basic residues" evidence="3">
    <location>
        <begin position="134"/>
        <end position="143"/>
    </location>
</feature>
<keyword evidence="1" id="KW-0238">DNA-binding</keyword>
<comment type="caution">
    <text evidence="4">The sequence shown here is derived from an EMBL/GenBank/DDBJ whole genome shotgun (WGS) entry which is preliminary data.</text>
</comment>
<feature type="compositionally biased region" description="Acidic residues" evidence="3">
    <location>
        <begin position="266"/>
        <end position="287"/>
    </location>
</feature>
<dbReference type="InterPro" id="IPR013762">
    <property type="entry name" value="Integrase-like_cat_sf"/>
</dbReference>
<evidence type="ECO:0000256" key="3">
    <source>
        <dbReference type="SAM" id="MobiDB-lite"/>
    </source>
</evidence>
<evidence type="ECO:0000256" key="2">
    <source>
        <dbReference type="ARBA" id="ARBA00023172"/>
    </source>
</evidence>
<feature type="region of interest" description="Disordered" evidence="3">
    <location>
        <begin position="102"/>
        <end position="145"/>
    </location>
</feature>
<dbReference type="InterPro" id="IPR050090">
    <property type="entry name" value="Tyrosine_recombinase_XerCD"/>
</dbReference>